<dbReference type="Pfam" id="PF00565">
    <property type="entry name" value="SNase"/>
    <property type="match status" value="1"/>
</dbReference>
<evidence type="ECO:0000313" key="5">
    <source>
        <dbReference type="EMBL" id="MBB5049014.1"/>
    </source>
</evidence>
<feature type="domain" description="TNase-like" evidence="4">
    <location>
        <begin position="59"/>
        <end position="180"/>
    </location>
</feature>
<sequence>MAPGGVRAGIRRENGVLAPLERQDRRMRAARHIGCVLPLVCHMIFAADVASAAGCRLAPQGAGRVVEIVDARSFRLEDGREVRLSGIEVFPERRASAVAALTALIAGREVTLHGDSDAPDRYGRQPALVFVVEDSLSLQAQLLAAGVAVNAGDTADPDCQRELKLAETQARRARRGFWAEPAAIKNPENPGDILAQLGRFVLVEGRVLSVREAGATIYLNFGRRWTRDFAVTISRRTGSALEALGTSPKSLEGRQVLVRGWVEKRSGPRIEITAAGQIQRRDDD</sequence>
<keyword evidence="3" id="KW-0378">Hydrolase</keyword>
<dbReference type="SUPFAM" id="SSF50199">
    <property type="entry name" value="Staphylococcal nuclease"/>
    <property type="match status" value="1"/>
</dbReference>
<dbReference type="PANTHER" id="PTHR12302:SF3">
    <property type="entry name" value="SERINE_THREONINE-PROTEIN KINASE 31"/>
    <property type="match status" value="1"/>
</dbReference>
<protein>
    <submittedName>
        <fullName evidence="5">Endonuclease YncB(Thermonuclease family)</fullName>
    </submittedName>
</protein>
<dbReference type="InterPro" id="IPR016071">
    <property type="entry name" value="Staphylococal_nuclease_OB-fold"/>
</dbReference>
<dbReference type="SMART" id="SM00318">
    <property type="entry name" value="SNc"/>
    <property type="match status" value="1"/>
</dbReference>
<dbReference type="Proteomes" id="UP000542353">
    <property type="component" value="Unassembled WGS sequence"/>
</dbReference>
<evidence type="ECO:0000259" key="4">
    <source>
        <dbReference type="SMART" id="SM00318"/>
    </source>
</evidence>
<dbReference type="AlphaFoldDB" id="A0A7W7Z6P8"/>
<dbReference type="EMBL" id="JACHIH010000029">
    <property type="protein sequence ID" value="MBB5049014.1"/>
    <property type="molecule type" value="Genomic_DNA"/>
</dbReference>
<evidence type="ECO:0000313" key="6">
    <source>
        <dbReference type="Proteomes" id="UP000542353"/>
    </source>
</evidence>
<keyword evidence="6" id="KW-1185">Reference proteome</keyword>
<dbReference type="GO" id="GO:0016787">
    <property type="term" value="F:hydrolase activity"/>
    <property type="evidence" value="ECO:0007669"/>
    <property type="project" value="UniProtKB-KW"/>
</dbReference>
<name>A0A7W7Z6P8_9BRAD</name>
<gene>
    <name evidence="5" type="ORF">HNR60_003786</name>
</gene>
<dbReference type="GO" id="GO:0004519">
    <property type="term" value="F:endonuclease activity"/>
    <property type="evidence" value="ECO:0007669"/>
    <property type="project" value="UniProtKB-KW"/>
</dbReference>
<dbReference type="Gene3D" id="2.40.50.90">
    <property type="match status" value="1"/>
</dbReference>
<dbReference type="PANTHER" id="PTHR12302">
    <property type="entry name" value="EBNA2 BINDING PROTEIN P100"/>
    <property type="match status" value="1"/>
</dbReference>
<dbReference type="RefSeq" id="WP_246433012.1">
    <property type="nucleotide sequence ID" value="NZ_JACHIH010000029.1"/>
</dbReference>
<accession>A0A7W7Z6P8</accession>
<organism evidence="5 6">
    <name type="scientific">Rhodopseudomonas rhenobacensis</name>
    <dbReference type="NCBI Taxonomy" id="87461"/>
    <lineage>
        <taxon>Bacteria</taxon>
        <taxon>Pseudomonadati</taxon>
        <taxon>Pseudomonadota</taxon>
        <taxon>Alphaproteobacteria</taxon>
        <taxon>Hyphomicrobiales</taxon>
        <taxon>Nitrobacteraceae</taxon>
        <taxon>Rhodopseudomonas</taxon>
    </lineage>
</organism>
<keyword evidence="1" id="KW-0540">Nuclease</keyword>
<keyword evidence="2 5" id="KW-0255">Endonuclease</keyword>
<reference evidence="5 6" key="1">
    <citation type="submission" date="2020-08" db="EMBL/GenBank/DDBJ databases">
        <title>Genomic Encyclopedia of Type Strains, Phase IV (KMG-IV): sequencing the most valuable type-strain genomes for metagenomic binning, comparative biology and taxonomic classification.</title>
        <authorList>
            <person name="Goeker M."/>
        </authorList>
    </citation>
    <scope>NUCLEOTIDE SEQUENCE [LARGE SCALE GENOMIC DNA]</scope>
    <source>
        <strain evidence="5 6">DSM 12706</strain>
    </source>
</reference>
<dbReference type="InterPro" id="IPR035437">
    <property type="entry name" value="SNase_OB-fold_sf"/>
</dbReference>
<evidence type="ECO:0000256" key="2">
    <source>
        <dbReference type="ARBA" id="ARBA00022759"/>
    </source>
</evidence>
<proteinExistence type="predicted"/>
<evidence type="ECO:0000256" key="1">
    <source>
        <dbReference type="ARBA" id="ARBA00022722"/>
    </source>
</evidence>
<evidence type="ECO:0000256" key="3">
    <source>
        <dbReference type="ARBA" id="ARBA00022801"/>
    </source>
</evidence>
<comment type="caution">
    <text evidence="5">The sequence shown here is derived from an EMBL/GenBank/DDBJ whole genome shotgun (WGS) entry which is preliminary data.</text>
</comment>